<dbReference type="AlphaFoldDB" id="G4QFC5"/>
<evidence type="ECO:0000256" key="1">
    <source>
        <dbReference type="ARBA" id="ARBA00022598"/>
    </source>
</evidence>
<keyword evidence="2 9" id="KW-0132">Cell division</keyword>
<dbReference type="InterPro" id="IPR036615">
    <property type="entry name" value="Mur_ligase_C_dom_sf"/>
</dbReference>
<evidence type="ECO:0000259" key="10">
    <source>
        <dbReference type="Pfam" id="PF01225"/>
    </source>
</evidence>
<keyword evidence="8 9" id="KW-0961">Cell wall biogenesis/degradation</keyword>
<comment type="cofactor">
    <cofactor evidence="9">
        <name>Mg(2+)</name>
        <dbReference type="ChEBI" id="CHEBI:18420"/>
    </cofactor>
</comment>
<dbReference type="GO" id="GO:0005524">
    <property type="term" value="F:ATP binding"/>
    <property type="evidence" value="ECO:0007669"/>
    <property type="project" value="UniProtKB-UniRule"/>
</dbReference>
<dbReference type="EMBL" id="CP003060">
    <property type="protein sequence ID" value="AEP28469.1"/>
    <property type="molecule type" value="Genomic_DNA"/>
</dbReference>
<keyword evidence="6 9" id="KW-0573">Peptidoglycan synthesis</keyword>
<dbReference type="UniPathway" id="UPA00544"/>
<proteinExistence type="inferred from homology"/>
<dbReference type="GO" id="GO:0008360">
    <property type="term" value="P:regulation of cell shape"/>
    <property type="evidence" value="ECO:0007669"/>
    <property type="project" value="UniProtKB-KW"/>
</dbReference>
<dbReference type="Proteomes" id="UP000009282">
    <property type="component" value="Chromosome"/>
</dbReference>
<dbReference type="KEGG" id="gni:GNIT_0315"/>
<evidence type="ECO:0000259" key="12">
    <source>
        <dbReference type="Pfam" id="PF08245"/>
    </source>
</evidence>
<evidence type="ECO:0000256" key="5">
    <source>
        <dbReference type="ARBA" id="ARBA00022960"/>
    </source>
</evidence>
<dbReference type="InterPro" id="IPR013221">
    <property type="entry name" value="Mur_ligase_cen"/>
</dbReference>
<feature type="domain" description="Mur ligase central" evidence="12">
    <location>
        <begin position="117"/>
        <end position="301"/>
    </location>
</feature>
<dbReference type="GO" id="GO:0009252">
    <property type="term" value="P:peptidoglycan biosynthetic process"/>
    <property type="evidence" value="ECO:0007669"/>
    <property type="project" value="UniProtKB-UniRule"/>
</dbReference>
<dbReference type="GO" id="GO:0009254">
    <property type="term" value="P:peptidoglycan turnover"/>
    <property type="evidence" value="ECO:0007669"/>
    <property type="project" value="UniProtKB-UniRule"/>
</dbReference>
<keyword evidence="9" id="KW-0460">Magnesium</keyword>
<dbReference type="HAMAP" id="MF_02020">
    <property type="entry name" value="Mpl"/>
    <property type="match status" value="1"/>
</dbReference>
<dbReference type="SUPFAM" id="SSF53244">
    <property type="entry name" value="MurD-like peptide ligases, peptide-binding domain"/>
    <property type="match status" value="1"/>
</dbReference>
<keyword evidence="7 9" id="KW-0131">Cell cycle</keyword>
<keyword evidence="5 9" id="KW-0133">Cell shape</keyword>
<evidence type="ECO:0000256" key="8">
    <source>
        <dbReference type="ARBA" id="ARBA00023316"/>
    </source>
</evidence>
<evidence type="ECO:0000256" key="7">
    <source>
        <dbReference type="ARBA" id="ARBA00023306"/>
    </source>
</evidence>
<evidence type="ECO:0000256" key="3">
    <source>
        <dbReference type="ARBA" id="ARBA00022741"/>
    </source>
</evidence>
<dbReference type="InterPro" id="IPR000713">
    <property type="entry name" value="Mur_ligase_N"/>
</dbReference>
<dbReference type="Gene3D" id="3.90.190.20">
    <property type="entry name" value="Mur ligase, C-terminal domain"/>
    <property type="match status" value="1"/>
</dbReference>
<gene>
    <name evidence="9 13" type="primary">mpl</name>
    <name evidence="13" type="ordered locus">GNIT_0315</name>
</gene>
<dbReference type="EC" id="6.3.2.45" evidence="9"/>
<dbReference type="PANTHER" id="PTHR43445:SF5">
    <property type="entry name" value="UDP-N-ACETYLMURAMATE--L-ALANYL-GAMMA-D-GLUTAMYL-MESO-2,6-DIAMINOHEPTANDIOATE LIGASE"/>
    <property type="match status" value="1"/>
</dbReference>
<dbReference type="Pfam" id="PF01225">
    <property type="entry name" value="Mur_ligase"/>
    <property type="match status" value="1"/>
</dbReference>
<dbReference type="HOGENOM" id="CLU_028104_0_1_6"/>
<dbReference type="Pfam" id="PF02875">
    <property type="entry name" value="Mur_ligase_C"/>
    <property type="match status" value="1"/>
</dbReference>
<dbReference type="Pfam" id="PF08245">
    <property type="entry name" value="Mur_ligase_M"/>
    <property type="match status" value="1"/>
</dbReference>
<dbReference type="GO" id="GO:0106418">
    <property type="term" value="F:UDP-N-acetylmuramate-L-alanyl-gamma-D-glutamyl-meso-2,6-diaminoheptanedioate ligase activity"/>
    <property type="evidence" value="ECO:0007669"/>
    <property type="project" value="UniProtKB-EC"/>
</dbReference>
<evidence type="ECO:0000256" key="4">
    <source>
        <dbReference type="ARBA" id="ARBA00022840"/>
    </source>
</evidence>
<dbReference type="Gene3D" id="3.40.1190.10">
    <property type="entry name" value="Mur-like, catalytic domain"/>
    <property type="match status" value="1"/>
</dbReference>
<dbReference type="NCBIfam" id="TIGR01081">
    <property type="entry name" value="mpl"/>
    <property type="match status" value="1"/>
</dbReference>
<dbReference type="SUPFAM" id="SSF51984">
    <property type="entry name" value="MurCD N-terminal domain"/>
    <property type="match status" value="1"/>
</dbReference>
<reference evidence="13 14" key="1">
    <citation type="journal article" date="2011" name="J. Bacteriol.">
        <title>Complete genome sequence of seawater bacterium Glaciecola nitratireducens FR1064T.</title>
        <authorList>
            <person name="Bian F."/>
            <person name="Qin Q.L."/>
            <person name="Xie B.B."/>
            <person name="Shu Y.L."/>
            <person name="Zhang X.Y."/>
            <person name="Yu Y."/>
            <person name="Chen B."/>
            <person name="Chen X.L."/>
            <person name="Zhou B.C."/>
            <person name="Zhang Y.Z."/>
        </authorList>
    </citation>
    <scope>NUCLEOTIDE SEQUENCE [LARGE SCALE GENOMIC DNA]</scope>
    <source>
        <strain evidence="14">JCM 12485 / KCTC 12276 / FR1064</strain>
    </source>
</reference>
<keyword evidence="4 9" id="KW-0067">ATP-binding</keyword>
<protein>
    <recommendedName>
        <fullName evidence="9">UDP-N-acetylmuramate--L-alanyl-gamma-D-glutamyl-meso-2,6-diaminoheptandioate ligase</fullName>
        <ecNumber evidence="9">6.3.2.45</ecNumber>
    </recommendedName>
    <alternativeName>
        <fullName evidence="9">Murein peptide ligase</fullName>
    </alternativeName>
    <alternativeName>
        <fullName evidence="9">UDP-N-acetylmuramate:L-alanyl-gamma-D-glutamyl-meso-diaminopimelate ligase</fullName>
    </alternativeName>
</protein>
<sequence length="466" mass="51223">MKRRINKNMHVHILGICGSFMGGIAAIAKSLGHTVTGSDTNVYPPMSTQLEQLDIELTAGFDTQQFTPCPDMVIIGNAMARGNPAVEYVLNRNLPYTSGPQWLLDNLLNDRWVIAASGTHGKTTTSSMIAWILEDVGLNPGFLIGGVPENFGISARIGVSPFFVIEADEYDSAFFDKRSKFVHYRPKTLVMNNLEFDHADIFENLDAIKKQFHHLVRCVPANGTIISPADDTNLEDVLNKGCWSETQKVGDSDASDWRAELINADGSQFNVWQHNKLVGCVNWELIGDHNVSNAVMAIAAAHHAGVQTADAINALSRFKNVKRRMEVKGEIAGITVYDDFAHHPTAIQTTIAGLRHKVGDSRIIAVLEPRSNTMKMGIHKDTLANSWQQASEVFLFEPPNVDWSMQALVANSIAPVHLYQDTDRIIEAVVELAEPGDQILVMSNGGFNGIHQSLLTALAVKFTNNI</sequence>
<dbReference type="GO" id="GO:0051301">
    <property type="term" value="P:cell division"/>
    <property type="evidence" value="ECO:0007669"/>
    <property type="project" value="UniProtKB-KW"/>
</dbReference>
<dbReference type="InterPro" id="IPR050061">
    <property type="entry name" value="MurCDEF_pg_biosynth"/>
</dbReference>
<evidence type="ECO:0000256" key="9">
    <source>
        <dbReference type="HAMAP-Rule" id="MF_02020"/>
    </source>
</evidence>
<dbReference type="InterPro" id="IPR004101">
    <property type="entry name" value="Mur_ligase_C"/>
</dbReference>
<name>G4QFC5_GLANF</name>
<dbReference type="InterPro" id="IPR005757">
    <property type="entry name" value="Mpl"/>
</dbReference>
<keyword evidence="3 9" id="KW-0547">Nucleotide-binding</keyword>
<evidence type="ECO:0000313" key="14">
    <source>
        <dbReference type="Proteomes" id="UP000009282"/>
    </source>
</evidence>
<comment type="similarity">
    <text evidence="9">Belongs to the MurCDEF family. Mpl subfamily.</text>
</comment>
<feature type="domain" description="Mur ligase C-terminal" evidence="11">
    <location>
        <begin position="323"/>
        <end position="445"/>
    </location>
</feature>
<feature type="domain" description="Mur ligase N-terminal catalytic" evidence="10">
    <location>
        <begin position="10"/>
        <end position="103"/>
    </location>
</feature>
<keyword evidence="1 9" id="KW-0436">Ligase</keyword>
<feature type="binding site" evidence="9">
    <location>
        <begin position="118"/>
        <end position="124"/>
    </location>
    <ligand>
        <name>ATP</name>
        <dbReference type="ChEBI" id="CHEBI:30616"/>
    </ligand>
</feature>
<dbReference type="GO" id="GO:0071555">
    <property type="term" value="P:cell wall organization"/>
    <property type="evidence" value="ECO:0007669"/>
    <property type="project" value="UniProtKB-KW"/>
</dbReference>
<dbReference type="eggNOG" id="COG0773">
    <property type="taxonomic scope" value="Bacteria"/>
</dbReference>
<comment type="catalytic activity">
    <reaction evidence="9">
        <text>UDP-N-acetyl-alpha-D-muramate + L-alanyl-gamma-D-glutamyl-meso-2,6-diaminopimelate + ATP = UDP-N-acetyl-alpha-D-muramoyl-L-alanyl-gamma-D-glutamyl-meso-2,6-diaminopimelate + ADP + phosphate + H(+)</text>
        <dbReference type="Rhea" id="RHEA:29563"/>
        <dbReference type="ChEBI" id="CHEBI:15378"/>
        <dbReference type="ChEBI" id="CHEBI:30616"/>
        <dbReference type="ChEBI" id="CHEBI:43474"/>
        <dbReference type="ChEBI" id="CHEBI:61401"/>
        <dbReference type="ChEBI" id="CHEBI:70757"/>
        <dbReference type="ChEBI" id="CHEBI:83905"/>
        <dbReference type="ChEBI" id="CHEBI:456216"/>
        <dbReference type="EC" id="6.3.2.45"/>
    </reaction>
</comment>
<evidence type="ECO:0000256" key="6">
    <source>
        <dbReference type="ARBA" id="ARBA00022984"/>
    </source>
</evidence>
<organism evidence="13 14">
    <name type="scientific">Glaciecola nitratireducens (strain JCM 12485 / KCTC 12276 / FR1064)</name>
    <dbReference type="NCBI Taxonomy" id="1085623"/>
    <lineage>
        <taxon>Bacteria</taxon>
        <taxon>Pseudomonadati</taxon>
        <taxon>Pseudomonadota</taxon>
        <taxon>Gammaproteobacteria</taxon>
        <taxon>Alteromonadales</taxon>
        <taxon>Alteromonadaceae</taxon>
        <taxon>Brumicola</taxon>
    </lineage>
</organism>
<dbReference type="Gene3D" id="3.40.50.720">
    <property type="entry name" value="NAD(P)-binding Rossmann-like Domain"/>
    <property type="match status" value="1"/>
</dbReference>
<evidence type="ECO:0000259" key="11">
    <source>
        <dbReference type="Pfam" id="PF02875"/>
    </source>
</evidence>
<keyword evidence="14" id="KW-1185">Reference proteome</keyword>
<evidence type="ECO:0000256" key="2">
    <source>
        <dbReference type="ARBA" id="ARBA00022618"/>
    </source>
</evidence>
<dbReference type="InterPro" id="IPR036565">
    <property type="entry name" value="Mur-like_cat_sf"/>
</dbReference>
<comment type="function">
    <text evidence="9">Reutilizes the intact tripeptide L-alanyl-gamma-D-glutamyl-meso-diaminopimelate by linking it to UDP-N-acetylmuramate.</text>
</comment>
<accession>G4QFC5</accession>
<evidence type="ECO:0000313" key="13">
    <source>
        <dbReference type="EMBL" id="AEP28469.1"/>
    </source>
</evidence>
<dbReference type="PANTHER" id="PTHR43445">
    <property type="entry name" value="UDP-N-ACETYLMURAMATE--L-ALANINE LIGASE-RELATED"/>
    <property type="match status" value="1"/>
</dbReference>
<dbReference type="SUPFAM" id="SSF53623">
    <property type="entry name" value="MurD-like peptide ligases, catalytic domain"/>
    <property type="match status" value="1"/>
</dbReference>
<dbReference type="STRING" id="1085623.GNIT_0315"/>
<comment type="pathway">
    <text evidence="9">Cell wall biogenesis; peptidoglycan recycling.</text>
</comment>